<keyword evidence="8" id="KW-1185">Reference proteome</keyword>
<evidence type="ECO:0000313" key="7">
    <source>
        <dbReference type="EMBL" id="GAA0181850.1"/>
    </source>
</evidence>
<dbReference type="SUPFAM" id="SSF54736">
    <property type="entry name" value="ClpS-like"/>
    <property type="match status" value="1"/>
</dbReference>
<dbReference type="InterPro" id="IPR000206">
    <property type="entry name" value="Ribosomal_bL12"/>
</dbReference>
<name>A0AAV3RR58_LITER</name>
<dbReference type="Pfam" id="PF00542">
    <property type="entry name" value="Ribosomal_L12"/>
    <property type="match status" value="1"/>
</dbReference>
<evidence type="ECO:0000256" key="1">
    <source>
        <dbReference type="ARBA" id="ARBA00007197"/>
    </source>
</evidence>
<evidence type="ECO:0000256" key="4">
    <source>
        <dbReference type="ARBA" id="ARBA00072688"/>
    </source>
</evidence>
<protein>
    <recommendedName>
        <fullName evidence="4">Large ribosomal subunit protein bL12c</fullName>
    </recommendedName>
    <alternativeName>
        <fullName evidence="5">CL12</fullName>
    </alternativeName>
</protein>
<dbReference type="PANTHER" id="PTHR45987:SF1">
    <property type="entry name" value="50S RIBOSOMAL PROTEIN L7_L12-RELATED"/>
    <property type="match status" value="1"/>
</dbReference>
<dbReference type="Proteomes" id="UP001454036">
    <property type="component" value="Unassembled WGS sequence"/>
</dbReference>
<dbReference type="SUPFAM" id="SSF48300">
    <property type="entry name" value="Ribosomal protein L7/12, oligomerisation (N-terminal) domain"/>
    <property type="match status" value="1"/>
</dbReference>
<comment type="caution">
    <text evidence="7">The sequence shown here is derived from an EMBL/GenBank/DDBJ whole genome shotgun (WGS) entry which is preliminary data.</text>
</comment>
<dbReference type="FunFam" id="3.30.1390.10:FF:000001">
    <property type="entry name" value="50S ribosomal protein L7/L12"/>
    <property type="match status" value="1"/>
</dbReference>
<dbReference type="CDD" id="cd00387">
    <property type="entry name" value="Ribosomal_L7_L12"/>
    <property type="match status" value="1"/>
</dbReference>
<sequence>MSAFLRLMRGVHVISSPIPGCSPVILEGLRNSVGFSRRFGQPVRQEEEEEVEIDPRRLPADYDPATFDPSQHRSPPTERVWRLVDEISSLTLVEITELSSIMMAKMGMKEPPTIGVMNPGAVGMVAGSVKGAAASKEEKKPEKTVFELKLESFEAASKLKIIKEIRTFTQLGLKEAKKLVEKTPAVFKKGVSKEEGEQIVEKLKAIRANVLME</sequence>
<dbReference type="GO" id="GO:0003729">
    <property type="term" value="F:mRNA binding"/>
    <property type="evidence" value="ECO:0007669"/>
    <property type="project" value="TreeGrafter"/>
</dbReference>
<accession>A0AAV3RR58</accession>
<dbReference type="InterPro" id="IPR013823">
    <property type="entry name" value="Ribosomal_bL12_C"/>
</dbReference>
<dbReference type="PANTHER" id="PTHR45987">
    <property type="entry name" value="39S RIBOSOMAL PROTEIN L12"/>
    <property type="match status" value="1"/>
</dbReference>
<evidence type="ECO:0000259" key="6">
    <source>
        <dbReference type="Pfam" id="PF00542"/>
    </source>
</evidence>
<dbReference type="GO" id="GO:0005739">
    <property type="term" value="C:mitochondrion"/>
    <property type="evidence" value="ECO:0007669"/>
    <property type="project" value="TreeGrafter"/>
</dbReference>
<dbReference type="GO" id="GO:0005840">
    <property type="term" value="C:ribosome"/>
    <property type="evidence" value="ECO:0007669"/>
    <property type="project" value="UniProtKB-KW"/>
</dbReference>
<comment type="similarity">
    <text evidence="1">Belongs to the bacterial ribosomal protein bL12 family.</text>
</comment>
<dbReference type="Gene3D" id="3.30.1390.10">
    <property type="match status" value="1"/>
</dbReference>
<dbReference type="InterPro" id="IPR036235">
    <property type="entry name" value="Ribosomal_bL12_oligo_N_sf"/>
</dbReference>
<keyword evidence="2 7" id="KW-0689">Ribosomal protein</keyword>
<gene>
    <name evidence="7" type="ORF">LIER_30292</name>
</gene>
<reference evidence="7 8" key="1">
    <citation type="submission" date="2024-01" db="EMBL/GenBank/DDBJ databases">
        <title>The complete chloroplast genome sequence of Lithospermum erythrorhizon: insights into the phylogenetic relationship among Boraginaceae species and the maternal lineages of purple gromwells.</title>
        <authorList>
            <person name="Okada T."/>
            <person name="Watanabe K."/>
        </authorList>
    </citation>
    <scope>NUCLEOTIDE SEQUENCE [LARGE SCALE GENOMIC DNA]</scope>
</reference>
<dbReference type="AlphaFoldDB" id="A0AAV3RR58"/>
<organism evidence="7 8">
    <name type="scientific">Lithospermum erythrorhizon</name>
    <name type="common">Purple gromwell</name>
    <name type="synonym">Lithospermum officinale var. erythrorhizon</name>
    <dbReference type="NCBI Taxonomy" id="34254"/>
    <lineage>
        <taxon>Eukaryota</taxon>
        <taxon>Viridiplantae</taxon>
        <taxon>Streptophyta</taxon>
        <taxon>Embryophyta</taxon>
        <taxon>Tracheophyta</taxon>
        <taxon>Spermatophyta</taxon>
        <taxon>Magnoliopsida</taxon>
        <taxon>eudicotyledons</taxon>
        <taxon>Gunneridae</taxon>
        <taxon>Pentapetalae</taxon>
        <taxon>asterids</taxon>
        <taxon>lamiids</taxon>
        <taxon>Boraginales</taxon>
        <taxon>Boraginaceae</taxon>
        <taxon>Boraginoideae</taxon>
        <taxon>Lithospermeae</taxon>
        <taxon>Lithospermum</taxon>
    </lineage>
</organism>
<dbReference type="GO" id="GO:0006412">
    <property type="term" value="P:translation"/>
    <property type="evidence" value="ECO:0007669"/>
    <property type="project" value="InterPro"/>
</dbReference>
<dbReference type="GO" id="GO:0003735">
    <property type="term" value="F:structural constituent of ribosome"/>
    <property type="evidence" value="ECO:0007669"/>
    <property type="project" value="InterPro"/>
</dbReference>
<evidence type="ECO:0000256" key="2">
    <source>
        <dbReference type="ARBA" id="ARBA00022980"/>
    </source>
</evidence>
<dbReference type="GO" id="GO:1990904">
    <property type="term" value="C:ribonucleoprotein complex"/>
    <property type="evidence" value="ECO:0007669"/>
    <property type="project" value="UniProtKB-KW"/>
</dbReference>
<keyword evidence="3" id="KW-0687">Ribonucleoprotein</keyword>
<evidence type="ECO:0000256" key="3">
    <source>
        <dbReference type="ARBA" id="ARBA00023274"/>
    </source>
</evidence>
<dbReference type="InterPro" id="IPR014719">
    <property type="entry name" value="Ribosomal_bL12_C/ClpS-like"/>
</dbReference>
<proteinExistence type="inferred from homology"/>
<feature type="domain" description="Large ribosomal subunit protein bL12 C-terminal" evidence="6">
    <location>
        <begin position="146"/>
        <end position="210"/>
    </location>
</feature>
<evidence type="ECO:0000313" key="8">
    <source>
        <dbReference type="Proteomes" id="UP001454036"/>
    </source>
</evidence>
<evidence type="ECO:0000256" key="5">
    <source>
        <dbReference type="ARBA" id="ARBA00082754"/>
    </source>
</evidence>
<dbReference type="EMBL" id="BAABME010010773">
    <property type="protein sequence ID" value="GAA0181850.1"/>
    <property type="molecule type" value="Genomic_DNA"/>
</dbReference>